<feature type="region of interest" description="Disordered" evidence="1">
    <location>
        <begin position="220"/>
        <end position="253"/>
    </location>
</feature>
<dbReference type="OrthoDB" id="5843172at2759"/>
<dbReference type="PANTHER" id="PTHR46705">
    <property type="entry name" value="PROTEIN CBG09805"/>
    <property type="match status" value="1"/>
</dbReference>
<sequence>MHLLVSTVIFSAYLIVPSTTCLAAGVCGGGCMPPPPMPSCMGGCGGGGGYSCGSYGCYRMRARARSSKTLAIGGSSAVTQSPDEKFMECCQDRQLPDSCLSKCTYRTYTKAALQAMYFKQDACPIQAATDIQYCAAQGMDHRQCCMNNGVGTTLAGGKCLVFCDQRPGNVTQLDMTYIACYDRFEEMKNCFWTGVTQQQQMQMQQLQQRQRARAQQAWRQTPAAEFSEDGDFDSIVTAPRAQRRGGGARTFRP</sequence>
<evidence type="ECO:0000313" key="4">
    <source>
        <dbReference type="EMBL" id="PAV81582.1"/>
    </source>
</evidence>
<feature type="domain" description="Domain of unknown function DB" evidence="3">
    <location>
        <begin position="89"/>
        <end position="191"/>
    </location>
</feature>
<name>A0A2A2L5X1_9BILA</name>
<keyword evidence="2" id="KW-0732">Signal</keyword>
<proteinExistence type="predicted"/>
<evidence type="ECO:0000256" key="2">
    <source>
        <dbReference type="SAM" id="SignalP"/>
    </source>
</evidence>
<dbReference type="STRING" id="2018661.A0A2A2L5X1"/>
<comment type="caution">
    <text evidence="4">The sequence shown here is derived from an EMBL/GenBank/DDBJ whole genome shotgun (WGS) entry which is preliminary data.</text>
</comment>
<feature type="chain" id="PRO_5012561946" description="Domain of unknown function DB domain-containing protein" evidence="2">
    <location>
        <begin position="24"/>
        <end position="253"/>
    </location>
</feature>
<dbReference type="EMBL" id="LIAE01007151">
    <property type="protein sequence ID" value="PAV81582.1"/>
    <property type="molecule type" value="Genomic_DNA"/>
</dbReference>
<evidence type="ECO:0000313" key="5">
    <source>
        <dbReference type="Proteomes" id="UP000218231"/>
    </source>
</evidence>
<keyword evidence="5" id="KW-1185">Reference proteome</keyword>
<accession>A0A2A2L5X1</accession>
<dbReference type="AlphaFoldDB" id="A0A2A2L5X1"/>
<dbReference type="PANTHER" id="PTHR46705:SF9">
    <property type="entry name" value="DOMAIN OF UNKNOWN FUNCTION DB DOMAIN-CONTAINING PROTEIN"/>
    <property type="match status" value="1"/>
</dbReference>
<protein>
    <recommendedName>
        <fullName evidence="3">Domain of unknown function DB domain-containing protein</fullName>
    </recommendedName>
</protein>
<dbReference type="Pfam" id="PF01682">
    <property type="entry name" value="DB"/>
    <property type="match status" value="1"/>
</dbReference>
<feature type="compositionally biased region" description="Gly residues" evidence="1">
    <location>
        <begin position="244"/>
        <end position="253"/>
    </location>
</feature>
<dbReference type="InterPro" id="IPR002602">
    <property type="entry name" value="DB"/>
</dbReference>
<gene>
    <name evidence="4" type="ORF">WR25_03075</name>
</gene>
<evidence type="ECO:0000256" key="1">
    <source>
        <dbReference type="SAM" id="MobiDB-lite"/>
    </source>
</evidence>
<feature type="signal peptide" evidence="2">
    <location>
        <begin position="1"/>
        <end position="23"/>
    </location>
</feature>
<reference evidence="4 5" key="1">
    <citation type="journal article" date="2017" name="Curr. Biol.">
        <title>Genome architecture and evolution of a unichromosomal asexual nematode.</title>
        <authorList>
            <person name="Fradin H."/>
            <person name="Zegar C."/>
            <person name="Gutwein M."/>
            <person name="Lucas J."/>
            <person name="Kovtun M."/>
            <person name="Corcoran D."/>
            <person name="Baugh L.R."/>
            <person name="Kiontke K."/>
            <person name="Gunsalus K."/>
            <person name="Fitch D.H."/>
            <person name="Piano F."/>
        </authorList>
    </citation>
    <scope>NUCLEOTIDE SEQUENCE [LARGE SCALE GENOMIC DNA]</scope>
    <source>
        <strain evidence="4">PF1309</strain>
    </source>
</reference>
<dbReference type="Proteomes" id="UP000218231">
    <property type="component" value="Unassembled WGS sequence"/>
</dbReference>
<evidence type="ECO:0000259" key="3">
    <source>
        <dbReference type="Pfam" id="PF01682"/>
    </source>
</evidence>
<organism evidence="4 5">
    <name type="scientific">Diploscapter pachys</name>
    <dbReference type="NCBI Taxonomy" id="2018661"/>
    <lineage>
        <taxon>Eukaryota</taxon>
        <taxon>Metazoa</taxon>
        <taxon>Ecdysozoa</taxon>
        <taxon>Nematoda</taxon>
        <taxon>Chromadorea</taxon>
        <taxon>Rhabditida</taxon>
        <taxon>Rhabditina</taxon>
        <taxon>Rhabditomorpha</taxon>
        <taxon>Rhabditoidea</taxon>
        <taxon>Rhabditidae</taxon>
        <taxon>Diploscapter</taxon>
    </lineage>
</organism>